<sequence length="44" mass="5350">MIINKIFKYKKNVNKINEILNNDNITDKNIRKKYLDRVKSIKDL</sequence>
<dbReference type="EMBL" id="JAUSUF010000001">
    <property type="protein sequence ID" value="MDQ0148174.1"/>
    <property type="molecule type" value="Genomic_DNA"/>
</dbReference>
<name>A0ABT9URF7_9FIRM</name>
<evidence type="ECO:0000313" key="1">
    <source>
        <dbReference type="EMBL" id="MDQ0148174.1"/>
    </source>
</evidence>
<reference evidence="1 2" key="1">
    <citation type="submission" date="2023-07" db="EMBL/GenBank/DDBJ databases">
        <title>Genomic Encyclopedia of Type Strains, Phase IV (KMG-IV): sequencing the most valuable type-strain genomes for metagenomic binning, comparative biology and taxonomic classification.</title>
        <authorList>
            <person name="Goeker M."/>
        </authorList>
    </citation>
    <scope>NUCLEOTIDE SEQUENCE [LARGE SCALE GENOMIC DNA]</scope>
    <source>
        <strain evidence="1 2">DSM 20694</strain>
    </source>
</reference>
<dbReference type="Proteomes" id="UP001228504">
    <property type="component" value="Unassembled WGS sequence"/>
</dbReference>
<proteinExistence type="predicted"/>
<accession>A0ABT9URF7</accession>
<evidence type="ECO:0000313" key="2">
    <source>
        <dbReference type="Proteomes" id="UP001228504"/>
    </source>
</evidence>
<gene>
    <name evidence="1" type="ORF">J2S18_000091</name>
</gene>
<keyword evidence="2" id="KW-1185">Reference proteome</keyword>
<organism evidence="1 2">
    <name type="scientific">Eubacterium multiforme</name>
    <dbReference type="NCBI Taxonomy" id="83339"/>
    <lineage>
        <taxon>Bacteria</taxon>
        <taxon>Bacillati</taxon>
        <taxon>Bacillota</taxon>
        <taxon>Clostridia</taxon>
        <taxon>Eubacteriales</taxon>
        <taxon>Eubacteriaceae</taxon>
        <taxon>Eubacterium</taxon>
    </lineage>
</organism>
<protein>
    <submittedName>
        <fullName evidence="1">Uncharacterized protein</fullName>
    </submittedName>
</protein>
<comment type="caution">
    <text evidence="1">The sequence shown here is derived from an EMBL/GenBank/DDBJ whole genome shotgun (WGS) entry which is preliminary data.</text>
</comment>